<dbReference type="Proteomes" id="UP000287166">
    <property type="component" value="Unassembled WGS sequence"/>
</dbReference>
<accession>A0A401H403</accession>
<dbReference type="EMBL" id="BFAD01000015">
    <property type="protein sequence ID" value="GBE89176.1"/>
    <property type="molecule type" value="Genomic_DNA"/>
</dbReference>
<proteinExistence type="predicted"/>
<name>A0A401H403_9APHY</name>
<evidence type="ECO:0000313" key="1">
    <source>
        <dbReference type="EMBL" id="GBE89176.1"/>
    </source>
</evidence>
<dbReference type="AlphaFoldDB" id="A0A401H403"/>
<evidence type="ECO:0000313" key="2">
    <source>
        <dbReference type="Proteomes" id="UP000287166"/>
    </source>
</evidence>
<reference evidence="1 2" key="1">
    <citation type="journal article" date="2018" name="Sci. Rep.">
        <title>Genome sequence of the cauliflower mushroom Sparassis crispa (Hanabiratake) and its association with beneficial usage.</title>
        <authorList>
            <person name="Kiyama R."/>
            <person name="Furutani Y."/>
            <person name="Kawaguchi K."/>
            <person name="Nakanishi T."/>
        </authorList>
    </citation>
    <scope>NUCLEOTIDE SEQUENCE [LARGE SCALE GENOMIC DNA]</scope>
</reference>
<comment type="caution">
    <text evidence="1">The sequence shown here is derived from an EMBL/GenBank/DDBJ whole genome shotgun (WGS) entry which is preliminary data.</text>
</comment>
<dbReference type="InParanoid" id="A0A401H403"/>
<gene>
    <name evidence="1" type="ORF">SCP_1501840</name>
</gene>
<sequence length="131" mass="14007">MVPTMIDPAVAYLSEEGYDATAPDVWLKAAKGSDFSGVVWPGSPALVEPFSSHGRQLAIASDWLNPAAQQYATPSVSPYSSSRTIETYPIRKRADMSSYNALNPYTINNATGAAVSNGTSYIGEVIWTDPS</sequence>
<keyword evidence="2" id="KW-1185">Reference proteome</keyword>
<protein>
    <submittedName>
        <fullName evidence="1">Uncharacterized protein</fullName>
    </submittedName>
</protein>
<dbReference type="GeneID" id="38786093"/>
<dbReference type="RefSeq" id="XP_027620089.1">
    <property type="nucleotide sequence ID" value="XM_027764288.1"/>
</dbReference>
<dbReference type="OrthoDB" id="5839090at2759"/>
<organism evidence="1 2">
    <name type="scientific">Sparassis crispa</name>
    <dbReference type="NCBI Taxonomy" id="139825"/>
    <lineage>
        <taxon>Eukaryota</taxon>
        <taxon>Fungi</taxon>
        <taxon>Dikarya</taxon>
        <taxon>Basidiomycota</taxon>
        <taxon>Agaricomycotina</taxon>
        <taxon>Agaricomycetes</taxon>
        <taxon>Polyporales</taxon>
        <taxon>Sparassidaceae</taxon>
        <taxon>Sparassis</taxon>
    </lineage>
</organism>